<evidence type="ECO:0000313" key="2">
    <source>
        <dbReference type="EMBL" id="RNA23620.1"/>
    </source>
</evidence>
<dbReference type="Proteomes" id="UP000276133">
    <property type="component" value="Unassembled WGS sequence"/>
</dbReference>
<gene>
    <name evidence="2" type="ORF">BpHYR1_048798</name>
</gene>
<dbReference type="AlphaFoldDB" id="A0A3M7RJP6"/>
<dbReference type="EMBL" id="REGN01003248">
    <property type="protein sequence ID" value="RNA23620.1"/>
    <property type="molecule type" value="Genomic_DNA"/>
</dbReference>
<comment type="caution">
    <text evidence="2">The sequence shown here is derived from an EMBL/GenBank/DDBJ whole genome shotgun (WGS) entry which is preliminary data.</text>
</comment>
<evidence type="ECO:0000256" key="1">
    <source>
        <dbReference type="SAM" id="Phobius"/>
    </source>
</evidence>
<evidence type="ECO:0000313" key="3">
    <source>
        <dbReference type="Proteomes" id="UP000276133"/>
    </source>
</evidence>
<proteinExistence type="predicted"/>
<organism evidence="2 3">
    <name type="scientific">Brachionus plicatilis</name>
    <name type="common">Marine rotifer</name>
    <name type="synonym">Brachionus muelleri</name>
    <dbReference type="NCBI Taxonomy" id="10195"/>
    <lineage>
        <taxon>Eukaryota</taxon>
        <taxon>Metazoa</taxon>
        <taxon>Spiralia</taxon>
        <taxon>Gnathifera</taxon>
        <taxon>Rotifera</taxon>
        <taxon>Eurotatoria</taxon>
        <taxon>Monogononta</taxon>
        <taxon>Pseudotrocha</taxon>
        <taxon>Ploima</taxon>
        <taxon>Brachionidae</taxon>
        <taxon>Brachionus</taxon>
    </lineage>
</organism>
<keyword evidence="1" id="KW-1133">Transmembrane helix</keyword>
<keyword evidence="1" id="KW-0472">Membrane</keyword>
<protein>
    <submittedName>
        <fullName evidence="2">Uncharacterized protein</fullName>
    </submittedName>
</protein>
<accession>A0A3M7RJP6</accession>
<feature type="transmembrane region" description="Helical" evidence="1">
    <location>
        <begin position="60"/>
        <end position="81"/>
    </location>
</feature>
<sequence length="108" mass="13257">MIPQFFELKRKDYLMFAAVRLNDLRSQSKDFYFLMTWTFKQLCLFCEEAKFVFIFNKFHFNHFICFRMKIVLLFIFCLTFIPKSQNLIQNAEAVFNRVDFVIDYEIDD</sequence>
<reference evidence="2 3" key="1">
    <citation type="journal article" date="2018" name="Sci. Rep.">
        <title>Genomic signatures of local adaptation to the degree of environmental predictability in rotifers.</title>
        <authorList>
            <person name="Franch-Gras L."/>
            <person name="Hahn C."/>
            <person name="Garcia-Roger E.M."/>
            <person name="Carmona M.J."/>
            <person name="Serra M."/>
            <person name="Gomez A."/>
        </authorList>
    </citation>
    <scope>NUCLEOTIDE SEQUENCE [LARGE SCALE GENOMIC DNA]</scope>
    <source>
        <strain evidence="2">HYR1</strain>
    </source>
</reference>
<keyword evidence="3" id="KW-1185">Reference proteome</keyword>
<keyword evidence="1" id="KW-0812">Transmembrane</keyword>
<name>A0A3M7RJP6_BRAPC</name>